<protein>
    <submittedName>
        <fullName evidence="2">Uncharacterized protein</fullName>
    </submittedName>
</protein>
<keyword evidence="1" id="KW-0732">Signal</keyword>
<evidence type="ECO:0000313" key="3">
    <source>
        <dbReference type="Proteomes" id="UP000193144"/>
    </source>
</evidence>
<dbReference type="EMBL" id="MCFA01000177">
    <property type="protein sequence ID" value="ORY00902.1"/>
    <property type="molecule type" value="Genomic_DNA"/>
</dbReference>
<name>A0A1Y1YSA0_9PLEO</name>
<evidence type="ECO:0000313" key="2">
    <source>
        <dbReference type="EMBL" id="ORY00902.1"/>
    </source>
</evidence>
<dbReference type="AlphaFoldDB" id="A0A1Y1YSA0"/>
<evidence type="ECO:0000256" key="1">
    <source>
        <dbReference type="SAM" id="SignalP"/>
    </source>
</evidence>
<gene>
    <name evidence="2" type="ORF">BCR34DRAFT_618512</name>
</gene>
<accession>A0A1Y1YSA0</accession>
<dbReference type="Proteomes" id="UP000193144">
    <property type="component" value="Unassembled WGS sequence"/>
</dbReference>
<organism evidence="2 3">
    <name type="scientific">Clohesyomyces aquaticus</name>
    <dbReference type="NCBI Taxonomy" id="1231657"/>
    <lineage>
        <taxon>Eukaryota</taxon>
        <taxon>Fungi</taxon>
        <taxon>Dikarya</taxon>
        <taxon>Ascomycota</taxon>
        <taxon>Pezizomycotina</taxon>
        <taxon>Dothideomycetes</taxon>
        <taxon>Pleosporomycetidae</taxon>
        <taxon>Pleosporales</taxon>
        <taxon>Lindgomycetaceae</taxon>
        <taxon>Clohesyomyces</taxon>
    </lineage>
</organism>
<sequence length="80" mass="8881">MTHLLIIILSAIAALALAAPTNAPGNTEIDHNPYGDGGHAKRLNSRVDVDLDPYRMLPKPKQPKPATIWTRDIFTLRRQL</sequence>
<keyword evidence="3" id="KW-1185">Reference proteome</keyword>
<comment type="caution">
    <text evidence="2">The sequence shown here is derived from an EMBL/GenBank/DDBJ whole genome shotgun (WGS) entry which is preliminary data.</text>
</comment>
<feature type="signal peptide" evidence="1">
    <location>
        <begin position="1"/>
        <end position="18"/>
    </location>
</feature>
<reference evidence="2 3" key="1">
    <citation type="submission" date="2016-07" db="EMBL/GenBank/DDBJ databases">
        <title>Pervasive Adenine N6-methylation of Active Genes in Fungi.</title>
        <authorList>
            <consortium name="DOE Joint Genome Institute"/>
            <person name="Mondo S.J."/>
            <person name="Dannebaum R.O."/>
            <person name="Kuo R.C."/>
            <person name="Labutti K."/>
            <person name="Haridas S."/>
            <person name="Kuo A."/>
            <person name="Salamov A."/>
            <person name="Ahrendt S.R."/>
            <person name="Lipzen A."/>
            <person name="Sullivan W."/>
            <person name="Andreopoulos W.B."/>
            <person name="Clum A."/>
            <person name="Lindquist E."/>
            <person name="Daum C."/>
            <person name="Ramamoorthy G.K."/>
            <person name="Gryganskyi A."/>
            <person name="Culley D."/>
            <person name="Magnuson J.K."/>
            <person name="James T.Y."/>
            <person name="O'Malley M.A."/>
            <person name="Stajich J.E."/>
            <person name="Spatafora J.W."/>
            <person name="Visel A."/>
            <person name="Grigoriev I.V."/>
        </authorList>
    </citation>
    <scope>NUCLEOTIDE SEQUENCE [LARGE SCALE GENOMIC DNA]</scope>
    <source>
        <strain evidence="2 3">CBS 115471</strain>
    </source>
</reference>
<proteinExistence type="predicted"/>
<feature type="chain" id="PRO_5013163928" evidence="1">
    <location>
        <begin position="19"/>
        <end position="80"/>
    </location>
</feature>